<evidence type="ECO:0000313" key="3">
    <source>
        <dbReference type="Proteomes" id="UP000092993"/>
    </source>
</evidence>
<dbReference type="STRING" id="5627.A0A1C7MNC7"/>
<name>A0A1C7MNC7_GRIFR</name>
<feature type="coiled-coil region" evidence="1">
    <location>
        <begin position="47"/>
        <end position="77"/>
    </location>
</feature>
<dbReference type="EMBL" id="LUGG01000002">
    <property type="protein sequence ID" value="OBZ78371.1"/>
    <property type="molecule type" value="Genomic_DNA"/>
</dbReference>
<dbReference type="AlphaFoldDB" id="A0A1C7MNC7"/>
<dbReference type="Proteomes" id="UP000092993">
    <property type="component" value="Unassembled WGS sequence"/>
</dbReference>
<dbReference type="OMA" id="AMEDEIW"/>
<accession>A0A1C7MNC7</accession>
<evidence type="ECO:0000256" key="1">
    <source>
        <dbReference type="SAM" id="Coils"/>
    </source>
</evidence>
<proteinExistence type="predicted"/>
<comment type="caution">
    <text evidence="2">The sequence shown here is derived from an EMBL/GenBank/DDBJ whole genome shotgun (WGS) entry which is preliminary data.</text>
</comment>
<gene>
    <name evidence="2" type="ORF">A0H81_02240</name>
</gene>
<dbReference type="OrthoDB" id="3070390at2759"/>
<sequence>MTRQLWDIKRQITALKAREDILAGDLQRLNSGQNIYTLPIQNPDIPEERLQEQEEQIAALRAELNREIAARRAAEAAANEERARRVHAEGVLDDTRREYSTPFVVPALMEAFFKLAQLSSDGILDTELDYGAHSNALRR</sequence>
<keyword evidence="3" id="KW-1185">Reference proteome</keyword>
<protein>
    <submittedName>
        <fullName evidence="2">Uncharacterized protein</fullName>
    </submittedName>
</protein>
<evidence type="ECO:0000313" key="2">
    <source>
        <dbReference type="EMBL" id="OBZ78371.1"/>
    </source>
</evidence>
<organism evidence="2 3">
    <name type="scientific">Grifola frondosa</name>
    <name type="common">Maitake</name>
    <name type="synonym">Polyporus frondosus</name>
    <dbReference type="NCBI Taxonomy" id="5627"/>
    <lineage>
        <taxon>Eukaryota</taxon>
        <taxon>Fungi</taxon>
        <taxon>Dikarya</taxon>
        <taxon>Basidiomycota</taxon>
        <taxon>Agaricomycotina</taxon>
        <taxon>Agaricomycetes</taxon>
        <taxon>Polyporales</taxon>
        <taxon>Grifolaceae</taxon>
        <taxon>Grifola</taxon>
    </lineage>
</organism>
<keyword evidence="1" id="KW-0175">Coiled coil</keyword>
<reference evidence="2 3" key="1">
    <citation type="submission" date="2016-03" db="EMBL/GenBank/DDBJ databases">
        <title>Whole genome sequencing of Grifola frondosa 9006-11.</title>
        <authorList>
            <person name="Min B."/>
            <person name="Park H."/>
            <person name="Kim J.-G."/>
            <person name="Cho H."/>
            <person name="Oh Y.-L."/>
            <person name="Kong W.-S."/>
            <person name="Choi I.-G."/>
        </authorList>
    </citation>
    <scope>NUCLEOTIDE SEQUENCE [LARGE SCALE GENOMIC DNA]</scope>
    <source>
        <strain evidence="2 3">9006-11</strain>
    </source>
</reference>